<dbReference type="Gene3D" id="3.90.1300.10">
    <property type="entry name" value="Amidase signature (AS) domain"/>
    <property type="match status" value="1"/>
</dbReference>
<dbReference type="Pfam" id="PF01425">
    <property type="entry name" value="Amidase"/>
    <property type="match status" value="1"/>
</dbReference>
<dbReference type="GO" id="GO:0003824">
    <property type="term" value="F:catalytic activity"/>
    <property type="evidence" value="ECO:0007669"/>
    <property type="project" value="InterPro"/>
</dbReference>
<dbReference type="EMBL" id="CP158568">
    <property type="protein sequence ID" value="XBY44014.1"/>
    <property type="molecule type" value="Genomic_DNA"/>
</dbReference>
<dbReference type="RefSeq" id="WP_407049110.1">
    <property type="nucleotide sequence ID" value="NZ_CP158568.1"/>
</dbReference>
<dbReference type="InterPro" id="IPR036928">
    <property type="entry name" value="AS_sf"/>
</dbReference>
<dbReference type="AlphaFoldDB" id="A0AAU7X7C2"/>
<organism evidence="3">
    <name type="scientific">Methyloraptor flagellatus</name>
    <dbReference type="NCBI Taxonomy" id="3162530"/>
    <lineage>
        <taxon>Bacteria</taxon>
        <taxon>Pseudomonadati</taxon>
        <taxon>Pseudomonadota</taxon>
        <taxon>Alphaproteobacteria</taxon>
        <taxon>Hyphomicrobiales</taxon>
        <taxon>Ancalomicrobiaceae</taxon>
        <taxon>Methyloraptor</taxon>
    </lineage>
</organism>
<evidence type="ECO:0000313" key="3">
    <source>
        <dbReference type="EMBL" id="XBY44014.1"/>
    </source>
</evidence>
<protein>
    <submittedName>
        <fullName evidence="3">Amidase family protein</fullName>
    </submittedName>
</protein>
<accession>A0AAU7X7C2</accession>
<gene>
    <name evidence="3" type="ORF">ABS361_18460</name>
</gene>
<dbReference type="PANTHER" id="PTHR11895">
    <property type="entry name" value="TRANSAMIDASE"/>
    <property type="match status" value="1"/>
</dbReference>
<feature type="domain" description="Amidase" evidence="2">
    <location>
        <begin position="2"/>
        <end position="76"/>
    </location>
</feature>
<evidence type="ECO:0000259" key="2">
    <source>
        <dbReference type="Pfam" id="PF01425"/>
    </source>
</evidence>
<dbReference type="InterPro" id="IPR023631">
    <property type="entry name" value="Amidase_dom"/>
</dbReference>
<proteinExistence type="inferred from homology"/>
<dbReference type="SUPFAM" id="SSF75304">
    <property type="entry name" value="Amidase signature (AS) enzymes"/>
    <property type="match status" value="1"/>
</dbReference>
<reference evidence="3" key="1">
    <citation type="submission" date="2024-06" db="EMBL/GenBank/DDBJ databases">
        <title>Methylostella associata gen. nov., sp. nov., a novel Ancalomicrobiaceae-affiliated facultatively methylotrophic bacteria that feed on methanotrophs of the genus Methylococcus.</title>
        <authorList>
            <person name="Saltykova V."/>
            <person name="Danilova O.V."/>
            <person name="Oshkin I.Y."/>
            <person name="Belova S.E."/>
            <person name="Pimenov N.V."/>
            <person name="Dedysh S.N."/>
        </authorList>
    </citation>
    <scope>NUCLEOTIDE SEQUENCE</scope>
    <source>
        <strain evidence="3">S20</strain>
    </source>
</reference>
<comment type="similarity">
    <text evidence="1">Belongs to the amidase family.</text>
</comment>
<name>A0AAU7X7C2_9HYPH</name>
<dbReference type="InterPro" id="IPR000120">
    <property type="entry name" value="Amidase"/>
</dbReference>
<dbReference type="PANTHER" id="PTHR11895:SF7">
    <property type="entry name" value="GLUTAMYL-TRNA(GLN) AMIDOTRANSFERASE SUBUNIT A, MITOCHONDRIAL"/>
    <property type="match status" value="1"/>
</dbReference>
<evidence type="ECO:0000256" key="1">
    <source>
        <dbReference type="ARBA" id="ARBA00009199"/>
    </source>
</evidence>
<sequence>MLITPTVAVPAFAAGTLGVDTIDGRAVDPHLGWSPFTWPINLTGLPAATIPCGLSRDGLPIGLQIIAPWLEEQRILTVAAALEAALPPLGG</sequence>
<dbReference type="KEGG" id="mflg:ABS361_18460"/>